<dbReference type="GO" id="GO:0051087">
    <property type="term" value="F:protein-folding chaperone binding"/>
    <property type="evidence" value="ECO:0007669"/>
    <property type="project" value="InterPro"/>
</dbReference>
<dbReference type="Gene3D" id="2.30.22.10">
    <property type="entry name" value="Head domain of nucleotide exchange factor GrpE"/>
    <property type="match status" value="1"/>
</dbReference>
<evidence type="ECO:0000256" key="4">
    <source>
        <dbReference type="ARBA" id="ARBA00022490"/>
    </source>
</evidence>
<evidence type="ECO:0000256" key="9">
    <source>
        <dbReference type="ARBA" id="ARBA00076414"/>
    </source>
</evidence>
<evidence type="ECO:0000256" key="2">
    <source>
        <dbReference type="ARBA" id="ARBA00009054"/>
    </source>
</evidence>
<evidence type="ECO:0000313" key="14">
    <source>
        <dbReference type="EMBL" id="BAS28492.1"/>
    </source>
</evidence>
<dbReference type="CDD" id="cd00446">
    <property type="entry name" value="GrpE"/>
    <property type="match status" value="1"/>
</dbReference>
<evidence type="ECO:0000256" key="12">
    <source>
        <dbReference type="RuleBase" id="RU004478"/>
    </source>
</evidence>
<gene>
    <name evidence="10" type="primary">grpE</name>
    <name evidence="14" type="ORF">LIP_2662</name>
</gene>
<evidence type="ECO:0000256" key="5">
    <source>
        <dbReference type="ARBA" id="ARBA00023016"/>
    </source>
</evidence>
<protein>
    <recommendedName>
        <fullName evidence="8 10">Protein GrpE</fullName>
    </recommendedName>
    <alternativeName>
        <fullName evidence="9 10">HSP-70 cofactor</fullName>
    </alternativeName>
</protein>
<dbReference type="PANTHER" id="PTHR21237:SF23">
    <property type="entry name" value="GRPE PROTEIN HOMOLOG, MITOCHONDRIAL"/>
    <property type="match status" value="1"/>
</dbReference>
<dbReference type="GO" id="GO:0006457">
    <property type="term" value="P:protein folding"/>
    <property type="evidence" value="ECO:0007669"/>
    <property type="project" value="InterPro"/>
</dbReference>
<comment type="similarity">
    <text evidence="2 10 12">Belongs to the GrpE family.</text>
</comment>
<dbReference type="KEGG" id="lpil:LIP_2662"/>
<keyword evidence="4 10" id="KW-0963">Cytoplasm</keyword>
<dbReference type="SUPFAM" id="SSF51064">
    <property type="entry name" value="Head domain of nucleotide exchange factor GrpE"/>
    <property type="match status" value="1"/>
</dbReference>
<dbReference type="PROSITE" id="PS01071">
    <property type="entry name" value="GRPE"/>
    <property type="match status" value="1"/>
</dbReference>
<dbReference type="RefSeq" id="WP_068138921.1">
    <property type="nucleotide sequence ID" value="NZ_AP014924.1"/>
</dbReference>
<dbReference type="EMBL" id="AP014924">
    <property type="protein sequence ID" value="BAS28492.1"/>
    <property type="molecule type" value="Genomic_DNA"/>
</dbReference>
<evidence type="ECO:0000256" key="13">
    <source>
        <dbReference type="SAM" id="MobiDB-lite"/>
    </source>
</evidence>
<dbReference type="SUPFAM" id="SSF58014">
    <property type="entry name" value="Coiled-coil domain of nucleotide exchange factor GrpE"/>
    <property type="match status" value="1"/>
</dbReference>
<dbReference type="HAMAP" id="MF_01151">
    <property type="entry name" value="GrpE"/>
    <property type="match status" value="1"/>
</dbReference>
<dbReference type="InterPro" id="IPR000740">
    <property type="entry name" value="GrpE"/>
</dbReference>
<dbReference type="PRINTS" id="PR00773">
    <property type="entry name" value="GRPEPROTEIN"/>
</dbReference>
<evidence type="ECO:0000256" key="6">
    <source>
        <dbReference type="ARBA" id="ARBA00023186"/>
    </source>
</evidence>
<dbReference type="InterPro" id="IPR013805">
    <property type="entry name" value="GrpE_CC"/>
</dbReference>
<dbReference type="Proteomes" id="UP000065807">
    <property type="component" value="Chromosome"/>
</dbReference>
<reference evidence="15" key="2">
    <citation type="journal article" date="2016" name="Int. J. Syst. Evol. Microbiol.">
        <title>Complete genome sequence and cell structure of Limnochorda pilosa, a Gram-negative spore-former within the phylum Firmicutes.</title>
        <authorList>
            <person name="Watanabe M."/>
            <person name="Kojima H."/>
            <person name="Fukui M."/>
        </authorList>
    </citation>
    <scope>NUCLEOTIDE SEQUENCE [LARGE SCALE GENOMIC DNA]</scope>
    <source>
        <strain evidence="15">HC45</strain>
    </source>
</reference>
<evidence type="ECO:0000256" key="10">
    <source>
        <dbReference type="HAMAP-Rule" id="MF_01151"/>
    </source>
</evidence>
<evidence type="ECO:0000256" key="3">
    <source>
        <dbReference type="ARBA" id="ARBA00011738"/>
    </source>
</evidence>
<dbReference type="Pfam" id="PF01025">
    <property type="entry name" value="GrpE"/>
    <property type="match status" value="1"/>
</dbReference>
<evidence type="ECO:0000256" key="8">
    <source>
        <dbReference type="ARBA" id="ARBA00072274"/>
    </source>
</evidence>
<dbReference type="STRING" id="1555112.LIP_2662"/>
<evidence type="ECO:0000256" key="7">
    <source>
        <dbReference type="ARBA" id="ARBA00053401"/>
    </source>
</evidence>
<dbReference type="InterPro" id="IPR009012">
    <property type="entry name" value="GrpE_head"/>
</dbReference>
<feature type="compositionally biased region" description="Basic and acidic residues" evidence="13">
    <location>
        <begin position="1"/>
        <end position="23"/>
    </location>
</feature>
<comment type="subunit">
    <text evidence="3 10">Homodimer.</text>
</comment>
<accession>A0A0K2SNB3</accession>
<keyword evidence="5 10" id="KW-0346">Stress response</keyword>
<name>A0A0K2SNB3_LIMPI</name>
<dbReference type="AlphaFoldDB" id="A0A0K2SNB3"/>
<keyword evidence="6 10" id="KW-0143">Chaperone</keyword>
<dbReference type="GO" id="GO:0000774">
    <property type="term" value="F:adenyl-nucleotide exchange factor activity"/>
    <property type="evidence" value="ECO:0007669"/>
    <property type="project" value="InterPro"/>
</dbReference>
<evidence type="ECO:0000313" key="15">
    <source>
        <dbReference type="Proteomes" id="UP000065807"/>
    </source>
</evidence>
<proteinExistence type="inferred from homology"/>
<dbReference type="GO" id="GO:0005737">
    <property type="term" value="C:cytoplasm"/>
    <property type="evidence" value="ECO:0007669"/>
    <property type="project" value="UniProtKB-SubCell"/>
</dbReference>
<dbReference type="Gene3D" id="3.90.20.20">
    <property type="match status" value="1"/>
</dbReference>
<feature type="compositionally biased region" description="Acidic residues" evidence="13">
    <location>
        <begin position="34"/>
        <end position="43"/>
    </location>
</feature>
<dbReference type="GO" id="GO:0051082">
    <property type="term" value="F:unfolded protein binding"/>
    <property type="evidence" value="ECO:0007669"/>
    <property type="project" value="TreeGrafter"/>
</dbReference>
<dbReference type="FunFam" id="2.30.22.10:FF:000001">
    <property type="entry name" value="Protein GrpE"/>
    <property type="match status" value="1"/>
</dbReference>
<feature type="region of interest" description="Disordered" evidence="13">
    <location>
        <begin position="1"/>
        <end position="59"/>
    </location>
</feature>
<organism evidence="14 15">
    <name type="scientific">Limnochorda pilosa</name>
    <dbReference type="NCBI Taxonomy" id="1555112"/>
    <lineage>
        <taxon>Bacteria</taxon>
        <taxon>Bacillati</taxon>
        <taxon>Bacillota</taxon>
        <taxon>Limnochordia</taxon>
        <taxon>Limnochordales</taxon>
        <taxon>Limnochordaceae</taxon>
        <taxon>Limnochorda</taxon>
    </lineage>
</organism>
<dbReference type="PATRIC" id="fig|1555112.3.peg.2701"/>
<sequence>MSEQGDERPKVLEEPVAPEERGTDQPGPEPVPGEPDEAGEVPEESGAREGRGAEQVVQALQAELEQAQRRYEQAEATRQQVWNRFLRLQADFDNFRRRTERERAEWQERAEEEMVRAILPILDNLERALAAVPAGSPPDPNGAEVLATGVKMVYDQLRAALEKVGLQPVEAVGRAFDPRFHEAVERVEAPENEPGSVVEELQRGYLFRSKVIRPSMVRVAQGPEGEGGNGIG</sequence>
<reference evidence="15" key="1">
    <citation type="submission" date="2015-07" db="EMBL/GenBank/DDBJ databases">
        <title>Complete genome sequence and phylogenetic analysis of Limnochorda pilosa.</title>
        <authorList>
            <person name="Watanabe M."/>
            <person name="Kojima H."/>
            <person name="Fukui M."/>
        </authorList>
    </citation>
    <scope>NUCLEOTIDE SEQUENCE [LARGE SCALE GENOMIC DNA]</scope>
    <source>
        <strain evidence="15">HC45</strain>
    </source>
</reference>
<dbReference type="PANTHER" id="PTHR21237">
    <property type="entry name" value="GRPE PROTEIN"/>
    <property type="match status" value="1"/>
</dbReference>
<dbReference type="NCBIfam" id="NF010738">
    <property type="entry name" value="PRK14140.1"/>
    <property type="match status" value="1"/>
</dbReference>
<comment type="subcellular location">
    <subcellularLocation>
        <location evidence="1 10">Cytoplasm</location>
    </subcellularLocation>
</comment>
<dbReference type="GO" id="GO:0042803">
    <property type="term" value="F:protein homodimerization activity"/>
    <property type="evidence" value="ECO:0007669"/>
    <property type="project" value="InterPro"/>
</dbReference>
<dbReference type="OrthoDB" id="9812586at2"/>
<comment type="function">
    <text evidence="7 10 11">Participates actively in the response to hyperosmotic and heat shock by preventing the aggregation of stress-denatured proteins, in association with DnaK and GrpE. It is the nucleotide exchange factor for DnaK and may function as a thermosensor. Unfolded proteins bind initially to DnaJ; upon interaction with the DnaJ-bound protein, DnaK hydrolyzes its bound ATP, resulting in the formation of a stable complex. GrpE releases ADP from DnaK; ATP binding to DnaK triggers the release of the substrate protein, thus completing the reaction cycle. Several rounds of ATP-dependent interactions between DnaJ, DnaK and GrpE are required for fully efficient folding.</text>
</comment>
<keyword evidence="15" id="KW-1185">Reference proteome</keyword>
<evidence type="ECO:0000256" key="1">
    <source>
        <dbReference type="ARBA" id="ARBA00004496"/>
    </source>
</evidence>
<evidence type="ECO:0000256" key="11">
    <source>
        <dbReference type="RuleBase" id="RU000639"/>
    </source>
</evidence>